<dbReference type="EMBL" id="PGET01000001">
    <property type="protein sequence ID" value="PJJ26695.1"/>
    <property type="molecule type" value="Genomic_DNA"/>
</dbReference>
<dbReference type="RefSeq" id="WP_100303428.1">
    <property type="nucleotide sequence ID" value="NZ_PGET01000001.1"/>
</dbReference>
<evidence type="ECO:0000256" key="8">
    <source>
        <dbReference type="ARBA" id="ARBA00023125"/>
    </source>
</evidence>
<evidence type="ECO:0000256" key="6">
    <source>
        <dbReference type="ARBA" id="ARBA00022833"/>
    </source>
</evidence>
<dbReference type="GO" id="GO:0043565">
    <property type="term" value="F:sequence-specific DNA binding"/>
    <property type="evidence" value="ECO:0007669"/>
    <property type="project" value="InterPro"/>
</dbReference>
<dbReference type="SUPFAM" id="SSF57884">
    <property type="entry name" value="Ada DNA repair protein, N-terminal domain (N-Ada 10)"/>
    <property type="match status" value="1"/>
</dbReference>
<dbReference type="InterPro" id="IPR018062">
    <property type="entry name" value="HTH_AraC-typ_CS"/>
</dbReference>
<dbReference type="Proteomes" id="UP000231092">
    <property type="component" value="Unassembled WGS sequence"/>
</dbReference>
<evidence type="ECO:0000256" key="2">
    <source>
        <dbReference type="ARBA" id="ARBA00022603"/>
    </source>
</evidence>
<comment type="caution">
    <text evidence="13">The sequence shown here is derived from an EMBL/GenBank/DDBJ whole genome shotgun (WGS) entry which is preliminary data.</text>
</comment>
<dbReference type="AlphaFoldDB" id="A0A2M8YZR8"/>
<dbReference type="GO" id="GO:0006307">
    <property type="term" value="P:DNA alkylation repair"/>
    <property type="evidence" value="ECO:0007669"/>
    <property type="project" value="UniProtKB-ARBA"/>
</dbReference>
<dbReference type="GO" id="GO:0008270">
    <property type="term" value="F:zinc ion binding"/>
    <property type="evidence" value="ECO:0007669"/>
    <property type="project" value="InterPro"/>
</dbReference>
<dbReference type="InterPro" id="IPR018060">
    <property type="entry name" value="HTH_AraC"/>
</dbReference>
<evidence type="ECO:0000256" key="4">
    <source>
        <dbReference type="ARBA" id="ARBA00022723"/>
    </source>
</evidence>
<evidence type="ECO:0000259" key="12">
    <source>
        <dbReference type="PROSITE" id="PS01124"/>
    </source>
</evidence>
<dbReference type="FunFam" id="3.40.10.10:FF:000001">
    <property type="entry name" value="DNA-3-methyladenine glycosylase 2"/>
    <property type="match status" value="1"/>
</dbReference>
<accession>A0A2M8YZR8</accession>
<dbReference type="GO" id="GO:0003700">
    <property type="term" value="F:DNA-binding transcription factor activity"/>
    <property type="evidence" value="ECO:0007669"/>
    <property type="project" value="InterPro"/>
</dbReference>
<name>A0A2M8YZR8_9FIRM</name>
<evidence type="ECO:0000256" key="1">
    <source>
        <dbReference type="ARBA" id="ARBA00001947"/>
    </source>
</evidence>
<keyword evidence="11" id="KW-0234">DNA repair</keyword>
<dbReference type="PANTHER" id="PTHR43280">
    <property type="entry name" value="ARAC-FAMILY TRANSCRIPTIONAL REGULATOR"/>
    <property type="match status" value="1"/>
</dbReference>
<dbReference type="InterPro" id="IPR020449">
    <property type="entry name" value="Tscrpt_reg_AraC-type_HTH"/>
</dbReference>
<keyword evidence="3 13" id="KW-0808">Transferase</keyword>
<dbReference type="SMART" id="SM00342">
    <property type="entry name" value="HTH_ARAC"/>
    <property type="match status" value="1"/>
</dbReference>
<dbReference type="SUPFAM" id="SSF46689">
    <property type="entry name" value="Homeodomain-like"/>
    <property type="match status" value="1"/>
</dbReference>
<dbReference type="OrthoDB" id="9783680at2"/>
<dbReference type="InterPro" id="IPR035451">
    <property type="entry name" value="Ada-like_dom_sf"/>
</dbReference>
<keyword evidence="8" id="KW-0238">DNA-binding</keyword>
<dbReference type="PANTHER" id="PTHR43280:SF29">
    <property type="entry name" value="ARAC-FAMILY TRANSCRIPTIONAL REGULATOR"/>
    <property type="match status" value="1"/>
</dbReference>
<dbReference type="PIRSF" id="PIRSF000408">
    <property type="entry name" value="Alkyltransferas_AdaA"/>
    <property type="match status" value="1"/>
</dbReference>
<keyword evidence="4" id="KW-0479">Metal-binding</keyword>
<sequence>MLTEEEKWKAALECDASYDGRFYYGVKTTGIFCRPSCKSKSPKRENVEFFDTAEQARESGLRPCKRCRPDLLEFHPQRENAEKIKIVYDLYYSENDRLREELKNLGLSRNRILQLFQNQYEKTPTEYLNGLRISSAKKLLSNTPDNILQIALQSGFGSLSSFYTQFKRVTGISPNEYRESLTGKNADTNKGTR</sequence>
<evidence type="ECO:0000256" key="5">
    <source>
        <dbReference type="ARBA" id="ARBA00022763"/>
    </source>
</evidence>
<proteinExistence type="predicted"/>
<keyword evidence="9" id="KW-0010">Activator</keyword>
<dbReference type="InterPro" id="IPR016220">
    <property type="entry name" value="Me-P-triester_DNA_alkyl-Trfase"/>
</dbReference>
<gene>
    <name evidence="13" type="ORF">H171_0135</name>
</gene>
<dbReference type="InterPro" id="IPR004026">
    <property type="entry name" value="Ada_DNA_repair_Zn-bd"/>
</dbReference>
<dbReference type="Pfam" id="PF12833">
    <property type="entry name" value="HTH_18"/>
    <property type="match status" value="1"/>
</dbReference>
<organism evidence="13 14">
    <name type="scientific">[Clostridium] celerecrescens 18A</name>
    <dbReference type="NCBI Taxonomy" id="1286362"/>
    <lineage>
        <taxon>Bacteria</taxon>
        <taxon>Bacillati</taxon>
        <taxon>Bacillota</taxon>
        <taxon>Clostridia</taxon>
        <taxon>Lachnospirales</taxon>
        <taxon>Lachnospiraceae</taxon>
        <taxon>Lacrimispora</taxon>
    </lineage>
</organism>
<evidence type="ECO:0000256" key="11">
    <source>
        <dbReference type="ARBA" id="ARBA00023204"/>
    </source>
</evidence>
<dbReference type="Gene3D" id="1.10.10.60">
    <property type="entry name" value="Homeodomain-like"/>
    <property type="match status" value="2"/>
</dbReference>
<keyword evidence="10" id="KW-0804">Transcription</keyword>
<evidence type="ECO:0000313" key="14">
    <source>
        <dbReference type="Proteomes" id="UP000231092"/>
    </source>
</evidence>
<dbReference type="GO" id="GO:0032259">
    <property type="term" value="P:methylation"/>
    <property type="evidence" value="ECO:0007669"/>
    <property type="project" value="UniProtKB-KW"/>
</dbReference>
<evidence type="ECO:0000256" key="9">
    <source>
        <dbReference type="ARBA" id="ARBA00023159"/>
    </source>
</evidence>
<comment type="cofactor">
    <cofactor evidence="1">
        <name>Zn(2+)</name>
        <dbReference type="ChEBI" id="CHEBI:29105"/>
    </cofactor>
</comment>
<dbReference type="PROSITE" id="PS01124">
    <property type="entry name" value="HTH_ARAC_FAMILY_2"/>
    <property type="match status" value="1"/>
</dbReference>
<dbReference type="PRINTS" id="PR00032">
    <property type="entry name" value="HTHARAC"/>
</dbReference>
<keyword evidence="5" id="KW-0227">DNA damage</keyword>
<dbReference type="Pfam" id="PF02805">
    <property type="entry name" value="Ada_Zn_binding"/>
    <property type="match status" value="1"/>
</dbReference>
<dbReference type="GO" id="GO:0008168">
    <property type="term" value="F:methyltransferase activity"/>
    <property type="evidence" value="ECO:0007669"/>
    <property type="project" value="UniProtKB-KW"/>
</dbReference>
<evidence type="ECO:0000256" key="3">
    <source>
        <dbReference type="ARBA" id="ARBA00022679"/>
    </source>
</evidence>
<evidence type="ECO:0000256" key="10">
    <source>
        <dbReference type="ARBA" id="ARBA00023163"/>
    </source>
</evidence>
<dbReference type="PROSITE" id="PS00041">
    <property type="entry name" value="HTH_ARAC_FAMILY_1"/>
    <property type="match status" value="1"/>
</dbReference>
<keyword evidence="7" id="KW-0805">Transcription regulation</keyword>
<keyword evidence="6" id="KW-0862">Zinc</keyword>
<evidence type="ECO:0000313" key="13">
    <source>
        <dbReference type="EMBL" id="PJJ26695.1"/>
    </source>
</evidence>
<dbReference type="Gene3D" id="3.40.10.10">
    <property type="entry name" value="DNA Methylphosphotriester Repair Domain"/>
    <property type="match status" value="1"/>
</dbReference>
<protein>
    <submittedName>
        <fullName evidence="13">AraC family transcriptional regulator of adaptative response / methylphosphotriester-DNA alkyltransferase methyltransferase</fullName>
    </submittedName>
</protein>
<keyword evidence="2 13" id="KW-0489">Methyltransferase</keyword>
<dbReference type="InterPro" id="IPR009057">
    <property type="entry name" value="Homeodomain-like_sf"/>
</dbReference>
<feature type="domain" description="HTH araC/xylS-type" evidence="12">
    <location>
        <begin position="82"/>
        <end position="180"/>
    </location>
</feature>
<evidence type="ECO:0000256" key="7">
    <source>
        <dbReference type="ARBA" id="ARBA00023015"/>
    </source>
</evidence>
<reference evidence="13 14" key="1">
    <citation type="submission" date="2017-11" db="EMBL/GenBank/DDBJ databases">
        <title>Understudied soil microbes with underappreciated capabilities: Untangling the Clostridium saccharolyticum group.</title>
        <authorList>
            <person name="Leschine S."/>
        </authorList>
    </citation>
    <scope>NUCLEOTIDE SEQUENCE [LARGE SCALE GENOMIC DNA]</scope>
    <source>
        <strain evidence="13 14">18A</strain>
    </source>
</reference>